<dbReference type="Pfam" id="PF07963">
    <property type="entry name" value="N_methyl"/>
    <property type="match status" value="1"/>
</dbReference>
<name>A0ABV4U193_9BACT</name>
<comment type="subcellular location">
    <subcellularLocation>
        <location evidence="1">Cell inner membrane</location>
        <topology evidence="1">Single-pass membrane protein</topology>
    </subcellularLocation>
</comment>
<dbReference type="InterPro" id="IPR012902">
    <property type="entry name" value="N_methyl_site"/>
</dbReference>
<reference evidence="10 11" key="1">
    <citation type="submission" date="2024-08" db="EMBL/GenBank/DDBJ databases">
        <title>Whole-genome sequencing of halo(alkali)philic microorganisms from hypersaline lakes.</title>
        <authorList>
            <person name="Sorokin D.Y."/>
            <person name="Merkel A.Y."/>
            <person name="Messina E."/>
            <person name="Yakimov M."/>
        </authorList>
    </citation>
    <scope>NUCLEOTIDE SEQUENCE [LARGE SCALE GENOMIC DNA]</scope>
    <source>
        <strain evidence="10 11">AB-hyl4</strain>
    </source>
</reference>
<keyword evidence="6 9" id="KW-0812">Transmembrane</keyword>
<comment type="similarity">
    <text evidence="2">Belongs to the GSP I family.</text>
</comment>
<keyword evidence="11" id="KW-1185">Reference proteome</keyword>
<sequence>MRQRHHHHHPAVHRTKRDAKGFSLVEVIFALLLVGLVYVAAIDTLGAARANQARTHDHAVAFMLAQERMSQLLIKPYGQLDKDSETELDDRPGWSRTVEVDHVNADEPETVAGSDTGVRRVRVTVSRGNAQLAELVTLRTRGMPSLPANAEAIGP</sequence>
<evidence type="ECO:0000313" key="11">
    <source>
        <dbReference type="Proteomes" id="UP001575105"/>
    </source>
</evidence>
<feature type="transmembrane region" description="Helical" evidence="9">
    <location>
        <begin position="21"/>
        <end position="41"/>
    </location>
</feature>
<evidence type="ECO:0000256" key="2">
    <source>
        <dbReference type="ARBA" id="ARBA00008358"/>
    </source>
</evidence>
<dbReference type="PANTHER" id="PTHR38779">
    <property type="entry name" value="TYPE II SECRETION SYSTEM PROTEIN I-RELATED"/>
    <property type="match status" value="1"/>
</dbReference>
<dbReference type="EMBL" id="JBGUBD010000002">
    <property type="protein sequence ID" value="MFA9477361.1"/>
    <property type="molecule type" value="Genomic_DNA"/>
</dbReference>
<evidence type="ECO:0000256" key="6">
    <source>
        <dbReference type="ARBA" id="ARBA00022692"/>
    </source>
</evidence>
<proteinExistence type="inferred from homology"/>
<evidence type="ECO:0000256" key="7">
    <source>
        <dbReference type="ARBA" id="ARBA00022989"/>
    </source>
</evidence>
<protein>
    <submittedName>
        <fullName evidence="10">Prepilin-type N-terminal cleavage/methylation domain-containing protein</fullName>
    </submittedName>
</protein>
<organism evidence="10 11">
    <name type="scientific">Natronomicrosphaera hydrolytica</name>
    <dbReference type="NCBI Taxonomy" id="3242702"/>
    <lineage>
        <taxon>Bacteria</taxon>
        <taxon>Pseudomonadati</taxon>
        <taxon>Planctomycetota</taxon>
        <taxon>Phycisphaerae</taxon>
        <taxon>Phycisphaerales</taxon>
        <taxon>Phycisphaeraceae</taxon>
        <taxon>Natronomicrosphaera</taxon>
    </lineage>
</organism>
<dbReference type="RefSeq" id="WP_425344286.1">
    <property type="nucleotide sequence ID" value="NZ_JBGUBD010000002.1"/>
</dbReference>
<evidence type="ECO:0000256" key="9">
    <source>
        <dbReference type="SAM" id="Phobius"/>
    </source>
</evidence>
<dbReference type="PANTHER" id="PTHR38779:SF2">
    <property type="entry name" value="TYPE II SECRETION SYSTEM PROTEIN I-RELATED"/>
    <property type="match status" value="1"/>
</dbReference>
<evidence type="ECO:0000256" key="4">
    <source>
        <dbReference type="ARBA" id="ARBA00022481"/>
    </source>
</evidence>
<dbReference type="NCBIfam" id="TIGR02532">
    <property type="entry name" value="IV_pilin_GFxxxE"/>
    <property type="match status" value="1"/>
</dbReference>
<keyword evidence="5" id="KW-0997">Cell inner membrane</keyword>
<accession>A0ABV4U193</accession>
<comment type="caution">
    <text evidence="10">The sequence shown here is derived from an EMBL/GenBank/DDBJ whole genome shotgun (WGS) entry which is preliminary data.</text>
</comment>
<keyword evidence="8 9" id="KW-0472">Membrane</keyword>
<dbReference type="Proteomes" id="UP001575105">
    <property type="component" value="Unassembled WGS sequence"/>
</dbReference>
<evidence type="ECO:0000313" key="10">
    <source>
        <dbReference type="EMBL" id="MFA9477361.1"/>
    </source>
</evidence>
<evidence type="ECO:0000256" key="1">
    <source>
        <dbReference type="ARBA" id="ARBA00004377"/>
    </source>
</evidence>
<keyword evidence="3" id="KW-1003">Cell membrane</keyword>
<evidence type="ECO:0000256" key="8">
    <source>
        <dbReference type="ARBA" id="ARBA00023136"/>
    </source>
</evidence>
<gene>
    <name evidence="10" type="ORF">ACERK3_03525</name>
</gene>
<evidence type="ECO:0000256" key="3">
    <source>
        <dbReference type="ARBA" id="ARBA00022475"/>
    </source>
</evidence>
<dbReference type="InterPro" id="IPR010052">
    <property type="entry name" value="T2SS_protein-GspI"/>
</dbReference>
<keyword evidence="4" id="KW-0488">Methylation</keyword>
<keyword evidence="7 9" id="KW-1133">Transmembrane helix</keyword>
<evidence type="ECO:0000256" key="5">
    <source>
        <dbReference type="ARBA" id="ARBA00022519"/>
    </source>
</evidence>